<accession>A0A850TUZ5</accession>
<feature type="non-terminal residue" evidence="8">
    <location>
        <position position="1"/>
    </location>
</feature>
<dbReference type="InterPro" id="IPR013087">
    <property type="entry name" value="Znf_C2H2_type"/>
</dbReference>
<dbReference type="PROSITE" id="PS50157">
    <property type="entry name" value="ZINC_FINGER_C2H2_2"/>
    <property type="match status" value="2"/>
</dbReference>
<evidence type="ECO:0000256" key="4">
    <source>
        <dbReference type="ARBA" id="ARBA00022771"/>
    </source>
</evidence>
<dbReference type="SMART" id="SM00355">
    <property type="entry name" value="ZnF_C2H2"/>
    <property type="match status" value="2"/>
</dbReference>
<keyword evidence="2" id="KW-0479">Metal-binding</keyword>
<dbReference type="GO" id="GO:0000981">
    <property type="term" value="F:DNA-binding transcription factor activity, RNA polymerase II-specific"/>
    <property type="evidence" value="ECO:0007669"/>
    <property type="project" value="TreeGrafter"/>
</dbReference>
<dbReference type="Proteomes" id="UP000640762">
    <property type="component" value="Unassembled WGS sequence"/>
</dbReference>
<proteinExistence type="inferred from homology"/>
<dbReference type="EMBL" id="WEIX01008523">
    <property type="protein sequence ID" value="NWH22282.1"/>
    <property type="molecule type" value="Genomic_DNA"/>
</dbReference>
<evidence type="ECO:0000256" key="6">
    <source>
        <dbReference type="PROSITE-ProRule" id="PRU00042"/>
    </source>
</evidence>
<dbReference type="GO" id="GO:0008270">
    <property type="term" value="F:zinc ion binding"/>
    <property type="evidence" value="ECO:0007669"/>
    <property type="project" value="UniProtKB-KW"/>
</dbReference>
<dbReference type="PROSITE" id="PS00028">
    <property type="entry name" value="ZINC_FINGER_C2H2_1"/>
    <property type="match status" value="1"/>
</dbReference>
<keyword evidence="5" id="KW-0862">Zinc</keyword>
<dbReference type="InterPro" id="IPR036236">
    <property type="entry name" value="Znf_C2H2_sf"/>
</dbReference>
<evidence type="ECO:0000313" key="9">
    <source>
        <dbReference type="Proteomes" id="UP000640762"/>
    </source>
</evidence>
<dbReference type="FunFam" id="3.30.160.60:FF:000514">
    <property type="entry name" value="Uncharacterized protein"/>
    <property type="match status" value="1"/>
</dbReference>
<dbReference type="AlphaFoldDB" id="A0A850TUZ5"/>
<keyword evidence="4 6" id="KW-0863">Zinc-finger</keyword>
<feature type="domain" description="C2H2-type" evidence="7">
    <location>
        <begin position="2"/>
        <end position="29"/>
    </location>
</feature>
<dbReference type="Pfam" id="PF00096">
    <property type="entry name" value="zf-C2H2"/>
    <property type="match status" value="1"/>
</dbReference>
<name>A0A850TUZ5_GRUAM</name>
<dbReference type="SUPFAM" id="SSF57667">
    <property type="entry name" value="beta-beta-alpha zinc fingers"/>
    <property type="match status" value="1"/>
</dbReference>
<reference evidence="8" key="1">
    <citation type="submission" date="2019-10" db="EMBL/GenBank/DDBJ databases">
        <title>Bird 10,000 Genomes (B10K) Project - Family phase.</title>
        <authorList>
            <person name="Zhang G."/>
        </authorList>
    </citation>
    <scope>NUCLEOTIDE SEQUENCE</scope>
    <source>
        <strain evidence="8">B10K-DU-012-65</strain>
        <tissue evidence="8">Muscle</tissue>
    </source>
</reference>
<evidence type="ECO:0000256" key="2">
    <source>
        <dbReference type="ARBA" id="ARBA00022723"/>
    </source>
</evidence>
<comment type="similarity">
    <text evidence="1">Belongs to the krueppel C2H2-type zinc-finger protein family.</text>
</comment>
<sequence length="59" mass="6890">PYKCPDCGKNFNQRSNLLIHQWVRTRERHYGCPECGKTFGCRSVLLTHQKIHAGDKPYT</sequence>
<keyword evidence="9" id="KW-1185">Reference proteome</keyword>
<dbReference type="FunFam" id="3.30.160.60:FF:000135">
    <property type="entry name" value="Zinc finger protein 358"/>
    <property type="match status" value="1"/>
</dbReference>
<protein>
    <submittedName>
        <fullName evidence="8">ZN572 protein</fullName>
    </submittedName>
</protein>
<evidence type="ECO:0000313" key="8">
    <source>
        <dbReference type="EMBL" id="NWH22282.1"/>
    </source>
</evidence>
<dbReference type="PANTHER" id="PTHR23226">
    <property type="entry name" value="ZINC FINGER AND SCAN DOMAIN-CONTAINING"/>
    <property type="match status" value="1"/>
</dbReference>
<dbReference type="Gene3D" id="3.30.160.60">
    <property type="entry name" value="Classic Zinc Finger"/>
    <property type="match status" value="2"/>
</dbReference>
<comment type="caution">
    <text evidence="8">The sequence shown here is derived from an EMBL/GenBank/DDBJ whole genome shotgun (WGS) entry which is preliminary data.</text>
</comment>
<evidence type="ECO:0000259" key="7">
    <source>
        <dbReference type="PROSITE" id="PS50157"/>
    </source>
</evidence>
<evidence type="ECO:0000256" key="5">
    <source>
        <dbReference type="ARBA" id="ARBA00022833"/>
    </source>
</evidence>
<dbReference type="Pfam" id="PF13894">
    <property type="entry name" value="zf-C2H2_4"/>
    <property type="match status" value="1"/>
</dbReference>
<dbReference type="PANTHER" id="PTHR23226:SF335">
    <property type="entry name" value="ZINC FINGER PROTEIN 572"/>
    <property type="match status" value="1"/>
</dbReference>
<organism evidence="8 9">
    <name type="scientific">Grus americana</name>
    <name type="common">Whooping crane</name>
    <dbReference type="NCBI Taxonomy" id="9117"/>
    <lineage>
        <taxon>Eukaryota</taxon>
        <taxon>Metazoa</taxon>
        <taxon>Chordata</taxon>
        <taxon>Craniata</taxon>
        <taxon>Vertebrata</taxon>
        <taxon>Euteleostomi</taxon>
        <taxon>Archelosauria</taxon>
        <taxon>Archosauria</taxon>
        <taxon>Dinosauria</taxon>
        <taxon>Saurischia</taxon>
        <taxon>Theropoda</taxon>
        <taxon>Coelurosauria</taxon>
        <taxon>Aves</taxon>
        <taxon>Neognathae</taxon>
        <taxon>Neoaves</taxon>
        <taxon>Gruiformes</taxon>
        <taxon>Gruidae</taxon>
        <taxon>Grus</taxon>
    </lineage>
</organism>
<dbReference type="GO" id="GO:0000978">
    <property type="term" value="F:RNA polymerase II cis-regulatory region sequence-specific DNA binding"/>
    <property type="evidence" value="ECO:0007669"/>
    <property type="project" value="TreeGrafter"/>
</dbReference>
<keyword evidence="3" id="KW-0677">Repeat</keyword>
<evidence type="ECO:0000256" key="1">
    <source>
        <dbReference type="ARBA" id="ARBA00006991"/>
    </source>
</evidence>
<gene>
    <name evidence="8" type="primary">Znf572_3</name>
    <name evidence="8" type="ORF">GRUAME_R14742</name>
</gene>
<feature type="non-terminal residue" evidence="8">
    <location>
        <position position="59"/>
    </location>
</feature>
<evidence type="ECO:0000256" key="3">
    <source>
        <dbReference type="ARBA" id="ARBA00022737"/>
    </source>
</evidence>
<feature type="domain" description="C2H2-type" evidence="7">
    <location>
        <begin position="30"/>
        <end position="57"/>
    </location>
</feature>